<dbReference type="Proteomes" id="UP000789405">
    <property type="component" value="Unassembled WGS sequence"/>
</dbReference>
<protein>
    <submittedName>
        <fullName evidence="1">1874_t:CDS:1</fullName>
    </submittedName>
</protein>
<accession>A0A9N9N8P5</accession>
<dbReference type="EMBL" id="CAJVPY010009805">
    <property type="protein sequence ID" value="CAG8712465.1"/>
    <property type="molecule type" value="Genomic_DNA"/>
</dbReference>
<comment type="caution">
    <text evidence="1">The sequence shown here is derived from an EMBL/GenBank/DDBJ whole genome shotgun (WGS) entry which is preliminary data.</text>
</comment>
<keyword evidence="2" id="KW-1185">Reference proteome</keyword>
<gene>
    <name evidence="1" type="ORF">DERYTH_LOCUS13692</name>
</gene>
<reference evidence="1" key="1">
    <citation type="submission" date="2021-06" db="EMBL/GenBank/DDBJ databases">
        <authorList>
            <person name="Kallberg Y."/>
            <person name="Tangrot J."/>
            <person name="Rosling A."/>
        </authorList>
    </citation>
    <scope>NUCLEOTIDE SEQUENCE</scope>
    <source>
        <strain evidence="1">MA453B</strain>
    </source>
</reference>
<organism evidence="1 2">
    <name type="scientific">Dentiscutata erythropus</name>
    <dbReference type="NCBI Taxonomy" id="1348616"/>
    <lineage>
        <taxon>Eukaryota</taxon>
        <taxon>Fungi</taxon>
        <taxon>Fungi incertae sedis</taxon>
        <taxon>Mucoromycota</taxon>
        <taxon>Glomeromycotina</taxon>
        <taxon>Glomeromycetes</taxon>
        <taxon>Diversisporales</taxon>
        <taxon>Gigasporaceae</taxon>
        <taxon>Dentiscutata</taxon>
    </lineage>
</organism>
<evidence type="ECO:0000313" key="2">
    <source>
        <dbReference type="Proteomes" id="UP000789405"/>
    </source>
</evidence>
<dbReference type="AlphaFoldDB" id="A0A9N9N8P5"/>
<sequence length="132" mass="15338">MSFEPRNPLFPPNQIDWFYYLDFSNSLWLSQLENESNNLLTLNLDSLIHEDASQGNKRTYETFSVPMSSSVVVRHEEYIILWSFFLLENLGVSLCPETPDNDRLVVRRGQRCNIMEVDSPVNLVSSDDFVET</sequence>
<proteinExistence type="predicted"/>
<feature type="non-terminal residue" evidence="1">
    <location>
        <position position="132"/>
    </location>
</feature>
<name>A0A9N9N8P5_9GLOM</name>
<evidence type="ECO:0000313" key="1">
    <source>
        <dbReference type="EMBL" id="CAG8712465.1"/>
    </source>
</evidence>